<name>A0A2B4R911_STYPI</name>
<reference evidence="2" key="1">
    <citation type="journal article" date="2017" name="bioRxiv">
        <title>Comparative analysis of the genomes of Stylophora pistillata and Acropora digitifera provides evidence for extensive differences between species of corals.</title>
        <authorList>
            <person name="Voolstra C.R."/>
            <person name="Li Y."/>
            <person name="Liew Y.J."/>
            <person name="Baumgarten S."/>
            <person name="Zoccola D."/>
            <person name="Flot J.-F."/>
            <person name="Tambutte S."/>
            <person name="Allemand D."/>
            <person name="Aranda M."/>
        </authorList>
    </citation>
    <scope>NUCLEOTIDE SEQUENCE [LARGE SCALE GENOMIC DNA]</scope>
</reference>
<protein>
    <submittedName>
        <fullName evidence="1">ATP-dependent DNA helicase PIF1</fullName>
    </submittedName>
</protein>
<evidence type="ECO:0000313" key="2">
    <source>
        <dbReference type="Proteomes" id="UP000225706"/>
    </source>
</evidence>
<accession>A0A2B4R911</accession>
<keyword evidence="2" id="KW-1185">Reference proteome</keyword>
<gene>
    <name evidence="1" type="primary">pif1</name>
    <name evidence="1" type="ORF">AWC38_SpisGene23282</name>
</gene>
<dbReference type="STRING" id="50429.A0A2B4R911"/>
<dbReference type="Proteomes" id="UP000225706">
    <property type="component" value="Unassembled WGS sequence"/>
</dbReference>
<keyword evidence="1" id="KW-0547">Nucleotide-binding</keyword>
<proteinExistence type="predicted"/>
<evidence type="ECO:0000313" key="1">
    <source>
        <dbReference type="EMBL" id="PFX12712.1"/>
    </source>
</evidence>
<keyword evidence="1" id="KW-0347">Helicase</keyword>
<dbReference type="EMBL" id="LSMT01001219">
    <property type="protein sequence ID" value="PFX12712.1"/>
    <property type="molecule type" value="Genomic_DNA"/>
</dbReference>
<comment type="caution">
    <text evidence="1">The sequence shown here is derived from an EMBL/GenBank/DDBJ whole genome shotgun (WGS) entry which is preliminary data.</text>
</comment>
<sequence>MKGFRGKQVLITGEFLQLRPVPSLFDRECFMFESLLFDEVIVHRFELTDVLRQDPNELELLAALKNIHLGCCSDQTLEFFWALERPLPQNINDDVVDIYFRRIPSLLHNINIILRMVGEKLVFDCQGSGDTTGISCSANKRMLLKPGCKVILVWNLFDDLKTGSRGVLKREENRELVVVFPLIGEYHILGPDQKAKLKNLNPDPLLWSLLPDLENFASSHLPSVQTKFGMVLKGNKSARLESLSVTLEVVHALEEKMREQDESDLSHLLRKKRITASMFGTVAKRIPNFDTLVKQLQPSRLVQTAAIEMGGRAASIYATKAKKGMVNLYSSGLVINPKWPWLGSFPDRKV</sequence>
<dbReference type="GO" id="GO:0004386">
    <property type="term" value="F:helicase activity"/>
    <property type="evidence" value="ECO:0007669"/>
    <property type="project" value="UniProtKB-KW"/>
</dbReference>
<dbReference type="InterPro" id="IPR011604">
    <property type="entry name" value="PDDEXK-like_dom_sf"/>
</dbReference>
<dbReference type="OrthoDB" id="5989997at2759"/>
<keyword evidence="1" id="KW-0378">Hydrolase</keyword>
<keyword evidence="1" id="KW-0067">ATP-binding</keyword>
<dbReference type="AlphaFoldDB" id="A0A2B4R911"/>
<dbReference type="Gene3D" id="3.90.320.10">
    <property type="match status" value="1"/>
</dbReference>
<organism evidence="1 2">
    <name type="scientific">Stylophora pistillata</name>
    <name type="common">Smooth cauliflower coral</name>
    <dbReference type="NCBI Taxonomy" id="50429"/>
    <lineage>
        <taxon>Eukaryota</taxon>
        <taxon>Metazoa</taxon>
        <taxon>Cnidaria</taxon>
        <taxon>Anthozoa</taxon>
        <taxon>Hexacorallia</taxon>
        <taxon>Scleractinia</taxon>
        <taxon>Astrocoeniina</taxon>
        <taxon>Pocilloporidae</taxon>
        <taxon>Stylophora</taxon>
    </lineage>
</organism>